<dbReference type="SUPFAM" id="SSF56059">
    <property type="entry name" value="Glutathione synthetase ATP-binding domain-like"/>
    <property type="match status" value="1"/>
</dbReference>
<dbReference type="PATRIC" id="fig|1454004.3.peg.348"/>
<sequence>MGIGLIILGLAIGTLLGFGIFALQQRRKKVVPQKNTSPQRRQEMTQEKPTMPTITSMSDLRLFFHRNTRPIYFISATNFNLAGMDERVPHFKHINYIDCYDGRHPNVFVPSEQPHPEFEGIEDINNYLLQNKEVIDYIKRRGGDPVAVFLMFDEKTEELCKELGIELWFPPASLRTRCDNKMETVRIGNKAGVPSVPNVLAKVESYEQLIKLTEENGLGSDLVIQSAFGDSGHTTFFISNETEWKKYADEIVKDPEVKVMKRINCRGGTLEACVTRCGTVVGPLLTEIVGAKELTPYKGGWCGNEVFPGAFPEKARITARDYAYAFGNQLLEEGYRGYFDLDFLIDQDTEEVYLGELNPRVCGASPMTNHAAFAYADAPLFFFHLLEFSGVDFKLDVAAMNERWKNPKYIDSWSQLVMKYTDEEVDIVDQAPESGIYRMDDAGNVSFHRFDYHRLAVEGENEAFWLRITGPGDYRYEGADLGILITRGRSMTEEFKINARAENWIRGIKGFYKGRPLDTAVAEQVPSAGAFKIL</sequence>
<dbReference type="eggNOG" id="COG0439">
    <property type="taxonomic scope" value="Bacteria"/>
</dbReference>
<keyword evidence="3" id="KW-0472">Membrane</keyword>
<accession>A0A011PUD2</accession>
<evidence type="ECO:0000313" key="5">
    <source>
        <dbReference type="EMBL" id="EXI90996.1"/>
    </source>
</evidence>
<dbReference type="EMBL" id="JEMY01000003">
    <property type="protein sequence ID" value="EXI90996.1"/>
    <property type="molecule type" value="Genomic_DNA"/>
</dbReference>
<keyword evidence="3" id="KW-0812">Transmembrane</keyword>
<comment type="caution">
    <text evidence="5">The sequence shown here is derived from an EMBL/GenBank/DDBJ whole genome shotgun (WGS) entry which is preliminary data.</text>
</comment>
<evidence type="ECO:0000313" key="6">
    <source>
        <dbReference type="Proteomes" id="UP000022141"/>
    </source>
</evidence>
<reference evidence="5" key="1">
    <citation type="submission" date="2014-02" db="EMBL/GenBank/DDBJ databases">
        <title>Expanding our view of genomic diversity in Candidatus Accumulibacter clades.</title>
        <authorList>
            <person name="Skennerton C.T."/>
            <person name="Barr J.J."/>
            <person name="Slater F.R."/>
            <person name="Bond P.L."/>
            <person name="Tyson G.W."/>
        </authorList>
    </citation>
    <scope>NUCLEOTIDE SEQUENCE [LARGE SCALE GENOMIC DNA]</scope>
</reference>
<name>A0A011PUD2_ACCRE</name>
<feature type="region of interest" description="Disordered" evidence="2">
    <location>
        <begin position="29"/>
        <end position="50"/>
    </location>
</feature>
<dbReference type="PROSITE" id="PS50975">
    <property type="entry name" value="ATP_GRASP"/>
    <property type="match status" value="1"/>
</dbReference>
<dbReference type="AlphaFoldDB" id="A0A011PUD2"/>
<dbReference type="NCBIfam" id="NF005096">
    <property type="entry name" value="PRK06524.1"/>
    <property type="match status" value="1"/>
</dbReference>
<protein>
    <submittedName>
        <fullName evidence="5">Biotin carboxylase-like protein</fullName>
    </submittedName>
</protein>
<evidence type="ECO:0000256" key="3">
    <source>
        <dbReference type="SAM" id="Phobius"/>
    </source>
</evidence>
<feature type="domain" description="ATP-grasp" evidence="4">
    <location>
        <begin position="185"/>
        <end position="387"/>
    </location>
</feature>
<proteinExistence type="predicted"/>
<keyword evidence="1" id="KW-0067">ATP-binding</keyword>
<gene>
    <name evidence="5" type="ORF">AW11_00337</name>
</gene>
<dbReference type="InterPro" id="IPR011761">
    <property type="entry name" value="ATP-grasp"/>
</dbReference>
<keyword evidence="1" id="KW-0547">Nucleotide-binding</keyword>
<dbReference type="GO" id="GO:0046872">
    <property type="term" value="F:metal ion binding"/>
    <property type="evidence" value="ECO:0007669"/>
    <property type="project" value="InterPro"/>
</dbReference>
<organism evidence="5 6">
    <name type="scientific">Accumulibacter regalis</name>
    <dbReference type="NCBI Taxonomy" id="522306"/>
    <lineage>
        <taxon>Bacteria</taxon>
        <taxon>Pseudomonadati</taxon>
        <taxon>Pseudomonadota</taxon>
        <taxon>Betaproteobacteria</taxon>
        <taxon>Candidatus Accumulibacter</taxon>
    </lineage>
</organism>
<dbReference type="Gene3D" id="3.30.470.20">
    <property type="entry name" value="ATP-grasp fold, B domain"/>
    <property type="match status" value="1"/>
</dbReference>
<dbReference type="GO" id="GO:0005524">
    <property type="term" value="F:ATP binding"/>
    <property type="evidence" value="ECO:0007669"/>
    <property type="project" value="UniProtKB-UniRule"/>
</dbReference>
<dbReference type="Proteomes" id="UP000022141">
    <property type="component" value="Unassembled WGS sequence"/>
</dbReference>
<evidence type="ECO:0000256" key="1">
    <source>
        <dbReference type="PROSITE-ProRule" id="PRU00409"/>
    </source>
</evidence>
<keyword evidence="3" id="KW-1133">Transmembrane helix</keyword>
<evidence type="ECO:0000256" key="2">
    <source>
        <dbReference type="SAM" id="MobiDB-lite"/>
    </source>
</evidence>
<dbReference type="STRING" id="1454004.AW11_00337"/>
<evidence type="ECO:0000259" key="4">
    <source>
        <dbReference type="PROSITE" id="PS50975"/>
    </source>
</evidence>
<keyword evidence="6" id="KW-1185">Reference proteome</keyword>
<feature type="transmembrane region" description="Helical" evidence="3">
    <location>
        <begin position="6"/>
        <end position="23"/>
    </location>
</feature>